<dbReference type="EMBL" id="CADCXV010000741">
    <property type="protein sequence ID" value="CAB0034433.1"/>
    <property type="molecule type" value="Genomic_DNA"/>
</dbReference>
<dbReference type="Pfam" id="PF04218">
    <property type="entry name" value="CENP-B_N"/>
    <property type="match status" value="1"/>
</dbReference>
<comment type="subcellular location">
    <subcellularLocation>
        <location evidence="1">Nucleus</location>
    </subcellularLocation>
</comment>
<feature type="domain" description="HTH CENPB-type" evidence="4">
    <location>
        <begin position="64"/>
        <end position="135"/>
    </location>
</feature>
<dbReference type="PANTHER" id="PTHR19303:SF73">
    <property type="entry name" value="PROTEIN PDC2"/>
    <property type="match status" value="1"/>
</dbReference>
<dbReference type="InterPro" id="IPR007889">
    <property type="entry name" value="HTH_Psq"/>
</dbReference>
<reference evidence="5 6" key="1">
    <citation type="submission" date="2020-02" db="EMBL/GenBank/DDBJ databases">
        <authorList>
            <person name="Ferguson B K."/>
        </authorList>
    </citation>
    <scope>NUCLEOTIDE SEQUENCE [LARGE SCALE GENOMIC DNA]</scope>
</reference>
<name>A0A6H5I8X2_9HYME</name>
<dbReference type="Proteomes" id="UP000479190">
    <property type="component" value="Unassembled WGS sequence"/>
</dbReference>
<dbReference type="GO" id="GO:0005634">
    <property type="term" value="C:nucleus"/>
    <property type="evidence" value="ECO:0007669"/>
    <property type="project" value="UniProtKB-SubCell"/>
</dbReference>
<organism evidence="5 6">
    <name type="scientific">Trichogramma brassicae</name>
    <dbReference type="NCBI Taxonomy" id="86971"/>
    <lineage>
        <taxon>Eukaryota</taxon>
        <taxon>Metazoa</taxon>
        <taxon>Ecdysozoa</taxon>
        <taxon>Arthropoda</taxon>
        <taxon>Hexapoda</taxon>
        <taxon>Insecta</taxon>
        <taxon>Pterygota</taxon>
        <taxon>Neoptera</taxon>
        <taxon>Endopterygota</taxon>
        <taxon>Hymenoptera</taxon>
        <taxon>Apocrita</taxon>
        <taxon>Proctotrupomorpha</taxon>
        <taxon>Chalcidoidea</taxon>
        <taxon>Trichogrammatidae</taxon>
        <taxon>Trichogramma</taxon>
    </lineage>
</organism>
<accession>A0A6H5I8X2</accession>
<keyword evidence="2" id="KW-0238">DNA-binding</keyword>
<dbReference type="PROSITE" id="PS51253">
    <property type="entry name" value="HTH_CENPB"/>
    <property type="match status" value="1"/>
</dbReference>
<dbReference type="SMART" id="SM00674">
    <property type="entry name" value="CENPB"/>
    <property type="match status" value="1"/>
</dbReference>
<protein>
    <recommendedName>
        <fullName evidence="4">HTH CENPB-type domain-containing protein</fullName>
    </recommendedName>
</protein>
<evidence type="ECO:0000313" key="6">
    <source>
        <dbReference type="Proteomes" id="UP000479190"/>
    </source>
</evidence>
<dbReference type="Gene3D" id="1.10.10.60">
    <property type="entry name" value="Homeodomain-like"/>
    <property type="match status" value="2"/>
</dbReference>
<evidence type="ECO:0000259" key="4">
    <source>
        <dbReference type="PROSITE" id="PS51253"/>
    </source>
</evidence>
<keyword evidence="6" id="KW-1185">Reference proteome</keyword>
<dbReference type="InterPro" id="IPR006600">
    <property type="entry name" value="HTH_CenpB_DNA-bd_dom"/>
</dbReference>
<dbReference type="OrthoDB" id="7698582at2759"/>
<keyword evidence="3" id="KW-0539">Nucleus</keyword>
<evidence type="ECO:0000256" key="1">
    <source>
        <dbReference type="ARBA" id="ARBA00004123"/>
    </source>
</evidence>
<dbReference type="GO" id="GO:0003677">
    <property type="term" value="F:DNA binding"/>
    <property type="evidence" value="ECO:0007669"/>
    <property type="project" value="UniProtKB-KW"/>
</dbReference>
<dbReference type="Gene3D" id="1.20.920.60">
    <property type="match status" value="1"/>
</dbReference>
<dbReference type="SUPFAM" id="SSF46689">
    <property type="entry name" value="Homeodomain-like"/>
    <property type="match status" value="2"/>
</dbReference>
<dbReference type="Pfam" id="PF03221">
    <property type="entry name" value="HTH_Tnp_Tc5"/>
    <property type="match status" value="1"/>
</dbReference>
<dbReference type="InterPro" id="IPR009057">
    <property type="entry name" value="Homeodomain-like_sf"/>
</dbReference>
<evidence type="ECO:0000256" key="3">
    <source>
        <dbReference type="ARBA" id="ARBA00023242"/>
    </source>
</evidence>
<dbReference type="InterPro" id="IPR050863">
    <property type="entry name" value="CenT-Element_Derived"/>
</dbReference>
<proteinExistence type="predicted"/>
<evidence type="ECO:0000313" key="5">
    <source>
        <dbReference type="EMBL" id="CAB0034433.1"/>
    </source>
</evidence>
<evidence type="ECO:0000256" key="2">
    <source>
        <dbReference type="ARBA" id="ARBA00023125"/>
    </source>
</evidence>
<dbReference type="AlphaFoldDB" id="A0A6H5I8X2"/>
<gene>
    <name evidence="5" type="ORF">TBRA_LOCUS6331</name>
</gene>
<dbReference type="PANTHER" id="PTHR19303">
    <property type="entry name" value="TRANSPOSON"/>
    <property type="match status" value="1"/>
</dbReference>
<sequence length="517" mass="58787">MESSNAKKRKILSVNDKFLIIQDLQNHKSHTQVCNAYQLSSSTVSTIWKNRDSIIKSFEECGGSIKKRRTCKNPDIDKALYKWFLQKRNQNVPINGPILQAQAEKFAAINGNTDFVCNHSWISRFIKRHDISFGKICGEANIVDFSKVDAWKTEMWDKIKDKYAEDDIFNVDEADDINAEIIDLLIPYFSYPSYSYEAAKTACGNVAGLIQWTISMVSFYSINRDVLPLKSCRVREKSPREKEESGTRNANRTAELRVRPNINHVNDNKRLVFMRQAARICEVAIPLKQTTLPATGLVDEIMRAVYGTVLSFVTSLRPTLPAGLDIGGGIVPFSEEIKTLGVFLSGKFNWDRQIAFMTSKVHHSLYALRFYKHALSRKMRLMLVGALVAPHLDYLAPLLTDLTKEQTLSLQRLQNACIRFIYGKIPRTAHVTHYRLALGWLSAGGRREVINCSLASRIIRDVSPGYLRRGFQIIEVPTETEEIRQSAKRRPPVFYYKAPHNTSLDHSFAFSSAIAIN</sequence>